<dbReference type="OrthoDB" id="9813718at2"/>
<accession>A0A7L4UMP4</accession>
<feature type="transmembrane region" description="Helical" evidence="1">
    <location>
        <begin position="273"/>
        <end position="293"/>
    </location>
</feature>
<dbReference type="Pfam" id="PF13194">
    <property type="entry name" value="DUF4010"/>
    <property type="match status" value="1"/>
</dbReference>
<dbReference type="PANTHER" id="PTHR39084:SF1">
    <property type="entry name" value="DUF4010 DOMAIN-CONTAINING PROTEIN"/>
    <property type="match status" value="1"/>
</dbReference>
<dbReference type="RefSeq" id="WP_116496969.1">
    <property type="nucleotide sequence ID" value="NZ_QENZ01000005.1"/>
</dbReference>
<dbReference type="AlphaFoldDB" id="A0A7L4UMP4"/>
<proteinExistence type="predicted"/>
<feature type="transmembrane region" description="Helical" evidence="1">
    <location>
        <begin position="117"/>
        <end position="137"/>
    </location>
</feature>
<dbReference type="Proteomes" id="UP000251835">
    <property type="component" value="Unassembled WGS sequence"/>
</dbReference>
<feature type="transmembrane region" description="Helical" evidence="1">
    <location>
        <begin position="149"/>
        <end position="166"/>
    </location>
</feature>
<evidence type="ECO:0000259" key="2">
    <source>
        <dbReference type="Pfam" id="PF13194"/>
    </source>
</evidence>
<evidence type="ECO:0000313" key="4">
    <source>
        <dbReference type="Proteomes" id="UP000251835"/>
    </source>
</evidence>
<dbReference type="EMBL" id="QENZ01000005">
    <property type="protein sequence ID" value="PVX49891.1"/>
    <property type="molecule type" value="Genomic_DNA"/>
</dbReference>
<name>A0A7L4UMP4_BALHA</name>
<feature type="transmembrane region" description="Helical" evidence="1">
    <location>
        <begin position="373"/>
        <end position="393"/>
    </location>
</feature>
<feature type="transmembrane region" description="Helical" evidence="1">
    <location>
        <begin position="209"/>
        <end position="229"/>
    </location>
</feature>
<reference evidence="3 4" key="1">
    <citation type="submission" date="2018-05" db="EMBL/GenBank/DDBJ databases">
        <title>Genomic Encyclopedia of Type Strains, Phase IV (KMG-IV): sequencing the most valuable type-strain genomes for metagenomic binning, comparative biology and taxonomic classification.</title>
        <authorList>
            <person name="Goeker M."/>
        </authorList>
    </citation>
    <scope>NUCLEOTIDE SEQUENCE [LARGE SCALE GENOMIC DNA]</scope>
    <source>
        <strain evidence="3 4">DSM 28579</strain>
    </source>
</reference>
<feature type="transmembrane region" description="Helical" evidence="1">
    <location>
        <begin position="405"/>
        <end position="426"/>
    </location>
</feature>
<protein>
    <submittedName>
        <fullName evidence="3">Uncharacterized membrane protein (DUF4010 family)</fullName>
    </submittedName>
</protein>
<keyword evidence="1" id="KW-1133">Transmembrane helix</keyword>
<feature type="transmembrane region" description="Helical" evidence="1">
    <location>
        <begin position="343"/>
        <end position="361"/>
    </location>
</feature>
<sequence>MIDFLNNINPLLVNFILVVLFSLSLGMERRQQYETKSTKQTFGTDRTFTFIGVLGFLLLIADPSSKIPYLFGMGVLAVFMLVFYIFKAKKEEHYGMTSVLLAFITYGFPLFLSTASIWLSLLLFVVVLIMAGAKKPLRNVSKEIADDEFLTLAKFLIITGIILPILPKEDIHAYIPVSPYKIWLAVVVVSAISYLSYLLQKYVFPKAGLLLTAFLGGLYSSTASTIILARKSKNHDEHPKAYTGAIMITIAMMYLRVYILLMIFMPSIIRLTLPYFLALFIISLLVGIFYYRANHNNDKLETINTALEDENPLEFKVSIIFAGLYVLFSVITNLVLTNFGESGLSLLSIVVGVTDITPFLLNLFQGHYQVEHIMIAIATFQVMASNNVLKAVYAHIFSGEKTKRYIWKAFSIIIVANIIAVIVLYFL</sequence>
<keyword evidence="1" id="KW-0812">Transmembrane</keyword>
<gene>
    <name evidence="3" type="ORF">C7377_1529</name>
</gene>
<keyword evidence="1" id="KW-0472">Membrane</keyword>
<feature type="transmembrane region" description="Helical" evidence="1">
    <location>
        <begin position="241"/>
        <end position="261"/>
    </location>
</feature>
<feature type="transmembrane region" description="Helical" evidence="1">
    <location>
        <begin position="6"/>
        <end position="25"/>
    </location>
</feature>
<feature type="transmembrane region" description="Helical" evidence="1">
    <location>
        <begin position="313"/>
        <end position="336"/>
    </location>
</feature>
<keyword evidence="4" id="KW-1185">Reference proteome</keyword>
<feature type="transmembrane region" description="Helical" evidence="1">
    <location>
        <begin position="178"/>
        <end position="197"/>
    </location>
</feature>
<dbReference type="InterPro" id="IPR025105">
    <property type="entry name" value="DUF4010"/>
</dbReference>
<comment type="caution">
    <text evidence="3">The sequence shown here is derived from an EMBL/GenBank/DDBJ whole genome shotgun (WGS) entry which is preliminary data.</text>
</comment>
<evidence type="ECO:0000313" key="3">
    <source>
        <dbReference type="EMBL" id="PVX49891.1"/>
    </source>
</evidence>
<dbReference type="PANTHER" id="PTHR39084">
    <property type="entry name" value="MEMBRANE PROTEIN-RELATED"/>
    <property type="match status" value="1"/>
</dbReference>
<organism evidence="3 4">
    <name type="scientific">Balneicella halophila</name>
    <dbReference type="NCBI Taxonomy" id="1537566"/>
    <lineage>
        <taxon>Bacteria</taxon>
        <taxon>Pseudomonadati</taxon>
        <taxon>Bacteroidota</taxon>
        <taxon>Bacteroidia</taxon>
        <taxon>Bacteroidales</taxon>
        <taxon>Balneicellaceae</taxon>
        <taxon>Balneicella</taxon>
    </lineage>
</organism>
<feature type="transmembrane region" description="Helical" evidence="1">
    <location>
        <begin position="46"/>
        <end position="61"/>
    </location>
</feature>
<evidence type="ECO:0000256" key="1">
    <source>
        <dbReference type="SAM" id="Phobius"/>
    </source>
</evidence>
<feature type="domain" description="DUF4010" evidence="2">
    <location>
        <begin position="187"/>
        <end position="397"/>
    </location>
</feature>
<feature type="transmembrane region" description="Helical" evidence="1">
    <location>
        <begin position="67"/>
        <end position="86"/>
    </location>
</feature>